<reference evidence="1 2" key="1">
    <citation type="submission" date="2019-02" db="EMBL/GenBank/DDBJ databases">
        <title>The genomic architecture of introgression among sibling species of bacteria.</title>
        <authorList>
            <person name="Cavassim M.I.A."/>
            <person name="Moeskjaer S."/>
            <person name="Moslemi C."/>
            <person name="Fields B."/>
            <person name="Bachmann A."/>
            <person name="Vilhjalmsson B."/>
            <person name="Schierup M.H."/>
            <person name="Young J.P.W."/>
            <person name="Andersen S.U."/>
        </authorList>
    </citation>
    <scope>NUCLEOTIDE SEQUENCE [LARGE SCALE GENOMIC DNA]</scope>
    <source>
        <strain evidence="1 2">SM141A</strain>
        <plasmid evidence="1">pSM141A_Rh07</plasmid>
    </source>
</reference>
<dbReference type="EMBL" id="SIOX01000006">
    <property type="protein sequence ID" value="TAX69083.1"/>
    <property type="molecule type" value="Genomic_DNA"/>
</dbReference>
<accession>A0ABY1X1I0</accession>
<dbReference type="Proteomes" id="UP000291659">
    <property type="component" value="Unassembled WGS sequence"/>
</dbReference>
<proteinExistence type="predicted"/>
<name>A0ABY1X1I0_9HYPH</name>
<protein>
    <recommendedName>
        <fullName evidence="3">AbiTii domain-containing protein</fullName>
    </recommendedName>
</protein>
<keyword evidence="1" id="KW-0614">Plasmid</keyword>
<evidence type="ECO:0008006" key="3">
    <source>
        <dbReference type="Google" id="ProtNLM"/>
    </source>
</evidence>
<gene>
    <name evidence="1" type="ORF">ELH98_28970</name>
</gene>
<comment type="caution">
    <text evidence="1">The sequence shown here is derived from an EMBL/GenBank/DDBJ whole genome shotgun (WGS) entry which is preliminary data.</text>
</comment>
<sequence length="192" mass="21462">MADRAPQDGNFPFREKAREHLATAEKLLCGQGQQLIYACLELRLAIEAIAYDTLQTYEKNLSREVADAYEHWQPSKILQLLSTHDPLVNISLRVQIREAGEDGAPVGGDPMFDGIDRRLTVPWVEKAHRSLGSFLHQRTISQLKKGKAIDEAKVRTEASRIVIMIREVLASEVYGIKLSSELSMSICGSISD</sequence>
<evidence type="ECO:0000313" key="1">
    <source>
        <dbReference type="EMBL" id="TAX69083.1"/>
    </source>
</evidence>
<organism evidence="1 2">
    <name type="scientific">Rhizobium ruizarguesonis</name>
    <dbReference type="NCBI Taxonomy" id="2081791"/>
    <lineage>
        <taxon>Bacteria</taxon>
        <taxon>Pseudomonadati</taxon>
        <taxon>Pseudomonadota</taxon>
        <taxon>Alphaproteobacteria</taxon>
        <taxon>Hyphomicrobiales</taxon>
        <taxon>Rhizobiaceae</taxon>
        <taxon>Rhizobium/Agrobacterium group</taxon>
        <taxon>Rhizobium</taxon>
    </lineage>
</organism>
<evidence type="ECO:0000313" key="2">
    <source>
        <dbReference type="Proteomes" id="UP000291659"/>
    </source>
</evidence>
<dbReference type="RefSeq" id="WP_130692250.1">
    <property type="nucleotide sequence ID" value="NZ_SINW01000006.1"/>
</dbReference>
<geneLocation type="plasmid" evidence="1">
    <name>pSM141A_Rh07</name>
</geneLocation>
<keyword evidence="2" id="KW-1185">Reference proteome</keyword>